<dbReference type="Proteomes" id="UP000029554">
    <property type="component" value="Unassembled WGS sequence"/>
</dbReference>
<evidence type="ECO:0008006" key="3">
    <source>
        <dbReference type="Google" id="ProtNLM"/>
    </source>
</evidence>
<dbReference type="InterPro" id="IPR025348">
    <property type="entry name" value="DUF4252"/>
</dbReference>
<evidence type="ECO:0000313" key="1">
    <source>
        <dbReference type="EMBL" id="KGD69691.1"/>
    </source>
</evidence>
<comment type="caution">
    <text evidence="1">The sequence shown here is derived from an EMBL/GenBank/DDBJ whole genome shotgun (WGS) entry which is preliminary data.</text>
</comment>
<dbReference type="RefSeq" id="WP_035124286.1">
    <property type="nucleotide sequence ID" value="NZ_JRHH01000001.1"/>
</dbReference>
<dbReference type="AlphaFoldDB" id="A0A095SYB8"/>
<accession>A0A095SYB8</accession>
<protein>
    <recommendedName>
        <fullName evidence="3">DUF4252 domain-containing protein</fullName>
    </recommendedName>
</protein>
<dbReference type="PROSITE" id="PS51257">
    <property type="entry name" value="PROKAR_LIPOPROTEIN"/>
    <property type="match status" value="1"/>
</dbReference>
<sequence>MKTALYIAIAVSLILVGCESKPSLQKFFVENQEKKDFIALDVSPSILNVDKASLTGEQKSALESFKKMNIIAFKKDGKNNAEYEVEKAKLNTVLKDEKYQQLMKFGSGSEGASVSFVGTEDNIEEFIFYANKKENGFAVVRVIGDQMDPNDVMTMLSVLQKSNIDMEQLKPLQGLLK</sequence>
<evidence type="ECO:0000313" key="2">
    <source>
        <dbReference type="Proteomes" id="UP000029554"/>
    </source>
</evidence>
<keyword evidence="2" id="KW-1185">Reference proteome</keyword>
<name>A0A095SYB8_9FLAO</name>
<reference evidence="1 2" key="1">
    <citation type="submission" date="2014-09" db="EMBL/GenBank/DDBJ databases">
        <title>Whole Genome Shotgun of Flavobacterium aquatile LMG 4008.</title>
        <authorList>
            <person name="Gale A.N."/>
            <person name="Pipes S.E."/>
            <person name="Newman J.D."/>
        </authorList>
    </citation>
    <scope>NUCLEOTIDE SEQUENCE [LARGE SCALE GENOMIC DNA]</scope>
    <source>
        <strain evidence="1 2">LMG 4008</strain>
    </source>
</reference>
<proteinExistence type="predicted"/>
<dbReference type="EMBL" id="JRHH01000001">
    <property type="protein sequence ID" value="KGD69691.1"/>
    <property type="molecule type" value="Genomic_DNA"/>
</dbReference>
<dbReference type="Pfam" id="PF14060">
    <property type="entry name" value="DUF4252"/>
    <property type="match status" value="1"/>
</dbReference>
<dbReference type="OrthoDB" id="1143555at2"/>
<gene>
    <name evidence="1" type="ORF">LG45_02735</name>
</gene>
<dbReference type="STRING" id="1453498.LG45_02735"/>
<dbReference type="eggNOG" id="ENOG5032TIK">
    <property type="taxonomic scope" value="Bacteria"/>
</dbReference>
<organism evidence="1 2">
    <name type="scientific">Flavobacterium aquatile LMG 4008 = ATCC 11947</name>
    <dbReference type="NCBI Taxonomy" id="1453498"/>
    <lineage>
        <taxon>Bacteria</taxon>
        <taxon>Pseudomonadati</taxon>
        <taxon>Bacteroidota</taxon>
        <taxon>Flavobacteriia</taxon>
        <taxon>Flavobacteriales</taxon>
        <taxon>Flavobacteriaceae</taxon>
        <taxon>Flavobacterium</taxon>
    </lineage>
</organism>